<sequence>MWCWKVLLQLELPKPDKQSIMEDSVVVGMDLNVSNFLVDSEGREIQNLKTMLARKYEGVEKGQKKLSRKVGGK</sequence>
<name>A0A1Q6DUA8_METT1</name>
<gene>
    <name evidence="1" type="ORF">BTN85_0395</name>
</gene>
<dbReference type="EMBL" id="MSDW01000001">
    <property type="protein sequence ID" value="OKY77918.1"/>
    <property type="molecule type" value="Genomic_DNA"/>
</dbReference>
<evidence type="ECO:0000313" key="2">
    <source>
        <dbReference type="Proteomes" id="UP000185744"/>
    </source>
</evidence>
<comment type="caution">
    <text evidence="1">The sequence shown here is derived from an EMBL/GenBank/DDBJ whole genome shotgun (WGS) entry which is preliminary data.</text>
</comment>
<keyword evidence="2" id="KW-1185">Reference proteome</keyword>
<reference evidence="1" key="1">
    <citation type="submission" date="2016-12" db="EMBL/GenBank/DDBJ databases">
        <title>Discovery of methanogenic haloarchaea.</title>
        <authorList>
            <person name="Sorokin D.Y."/>
            <person name="Makarova K.S."/>
            <person name="Abbas B."/>
            <person name="Ferrer M."/>
            <person name="Golyshin P.N."/>
        </authorList>
    </citation>
    <scope>NUCLEOTIDE SEQUENCE [LARGE SCALE GENOMIC DNA]</scope>
    <source>
        <strain evidence="1">HMET1</strain>
    </source>
</reference>
<dbReference type="Proteomes" id="UP000185744">
    <property type="component" value="Unassembled WGS sequence"/>
</dbReference>
<protein>
    <submittedName>
        <fullName evidence="1">IS605 OrfB-like transposable element containing RNAse H-like and Zn finger domain</fullName>
    </submittedName>
</protein>
<evidence type="ECO:0000313" key="1">
    <source>
        <dbReference type="EMBL" id="OKY77918.1"/>
    </source>
</evidence>
<dbReference type="InParanoid" id="A0A1Q6DUA8"/>
<proteinExistence type="predicted"/>
<organism evidence="1 2">
    <name type="scientific">Methanohalarchaeum thermophilum</name>
    <dbReference type="NCBI Taxonomy" id="1903181"/>
    <lineage>
        <taxon>Archaea</taxon>
        <taxon>Methanobacteriati</taxon>
        <taxon>Methanobacteriota</taxon>
        <taxon>Methanonatronarchaeia</taxon>
        <taxon>Methanonatronarchaeales</taxon>
        <taxon>Methanonatronarchaeaceae</taxon>
        <taxon>Candidatus Methanohalarchaeum</taxon>
    </lineage>
</organism>
<accession>A0A1Q6DUA8</accession>
<dbReference type="AlphaFoldDB" id="A0A1Q6DUA8"/>
<dbReference type="STRING" id="1903181.BTN85_0395"/>